<evidence type="ECO:0000256" key="1">
    <source>
        <dbReference type="SAM" id="Phobius"/>
    </source>
</evidence>
<name>A0A521AFC6_9FLAO</name>
<keyword evidence="3" id="KW-1185">Reference proteome</keyword>
<evidence type="ECO:0000313" key="2">
    <source>
        <dbReference type="EMBL" id="SMO33525.1"/>
    </source>
</evidence>
<keyword evidence="1" id="KW-0472">Membrane</keyword>
<keyword evidence="1" id="KW-1133">Transmembrane helix</keyword>
<dbReference type="RefSeq" id="WP_111377834.1">
    <property type="nucleotide sequence ID" value="NZ_CP043612.1"/>
</dbReference>
<feature type="transmembrane region" description="Helical" evidence="1">
    <location>
        <begin position="150"/>
        <end position="167"/>
    </location>
</feature>
<dbReference type="OrthoDB" id="9982918at2"/>
<sequence length="178" mass="21370">MEHNRYKVREAIDNILLGFKEIELPKNESKIYSDFVLNLLMKSRKNTAKIDVLTLRKNSVYVTVKRFFEIEYTVKLNYVEVLEKTNDYYILKITESGKRAYQFNCEKYKIYVPTRFKRFIIWFSKGAKVLGDFLFSTFPKGIKRFLDSAFVKFILFLIPIITLILKWDEIKDFISKHF</sequence>
<dbReference type="EMBL" id="FXTQ01000001">
    <property type="protein sequence ID" value="SMO33525.1"/>
    <property type="molecule type" value="Genomic_DNA"/>
</dbReference>
<reference evidence="2 3" key="1">
    <citation type="submission" date="2017-05" db="EMBL/GenBank/DDBJ databases">
        <authorList>
            <person name="Varghese N."/>
            <person name="Submissions S."/>
        </authorList>
    </citation>
    <scope>NUCLEOTIDE SEQUENCE [LARGE SCALE GENOMIC DNA]</scope>
    <source>
        <strain evidence="2 3">DSM 29982</strain>
    </source>
</reference>
<gene>
    <name evidence="2" type="ORF">SAMN06265220_10191</name>
</gene>
<evidence type="ECO:0000313" key="3">
    <source>
        <dbReference type="Proteomes" id="UP000319267"/>
    </source>
</evidence>
<dbReference type="Proteomes" id="UP000319267">
    <property type="component" value="Unassembled WGS sequence"/>
</dbReference>
<proteinExistence type="predicted"/>
<keyword evidence="1" id="KW-0812">Transmembrane</keyword>
<protein>
    <submittedName>
        <fullName evidence="2">Uncharacterized protein</fullName>
    </submittedName>
</protein>
<dbReference type="AlphaFoldDB" id="A0A521AFC6"/>
<organism evidence="2 3">
    <name type="scientific">Flavobacterium nitrogenifigens</name>
    <dbReference type="NCBI Taxonomy" id="1617283"/>
    <lineage>
        <taxon>Bacteria</taxon>
        <taxon>Pseudomonadati</taxon>
        <taxon>Bacteroidota</taxon>
        <taxon>Flavobacteriia</taxon>
        <taxon>Flavobacteriales</taxon>
        <taxon>Flavobacteriaceae</taxon>
        <taxon>Flavobacterium</taxon>
    </lineage>
</organism>
<accession>A0A521AFC6</accession>